<name>A0ABV1WPN4_9ACTN</name>
<feature type="domain" description="Mycothiol-dependent maleylpyruvate isomerase metal-binding" evidence="1">
    <location>
        <begin position="17"/>
        <end position="137"/>
    </location>
</feature>
<comment type="caution">
    <text evidence="2">The sequence shown here is derived from an EMBL/GenBank/DDBJ whole genome shotgun (WGS) entry which is preliminary data.</text>
</comment>
<protein>
    <submittedName>
        <fullName evidence="2">TIGR03086 family metal-binding protein</fullName>
    </submittedName>
</protein>
<dbReference type="Proteomes" id="UP001474181">
    <property type="component" value="Unassembled WGS sequence"/>
</dbReference>
<evidence type="ECO:0000259" key="1">
    <source>
        <dbReference type="Pfam" id="PF11716"/>
    </source>
</evidence>
<accession>A0ABV1WPN4</accession>
<evidence type="ECO:0000313" key="3">
    <source>
        <dbReference type="Proteomes" id="UP001474181"/>
    </source>
</evidence>
<dbReference type="InterPro" id="IPR034660">
    <property type="entry name" value="DinB/YfiT-like"/>
</dbReference>
<dbReference type="SUPFAM" id="SSF109854">
    <property type="entry name" value="DinB/YfiT-like putative metalloenzymes"/>
    <property type="match status" value="1"/>
</dbReference>
<dbReference type="NCBIfam" id="TIGR03083">
    <property type="entry name" value="maleylpyruvate isomerase family mycothiol-dependent enzyme"/>
    <property type="match status" value="1"/>
</dbReference>
<gene>
    <name evidence="2" type="ORF">ABT404_02505</name>
</gene>
<reference evidence="2 3" key="1">
    <citation type="submission" date="2024-06" db="EMBL/GenBank/DDBJ databases">
        <title>The Natural Products Discovery Center: Release of the First 8490 Sequenced Strains for Exploring Actinobacteria Biosynthetic Diversity.</title>
        <authorList>
            <person name="Kalkreuter E."/>
            <person name="Kautsar S.A."/>
            <person name="Yang D."/>
            <person name="Bader C.D."/>
            <person name="Teijaro C.N."/>
            <person name="Fluegel L."/>
            <person name="Davis C.M."/>
            <person name="Simpson J.R."/>
            <person name="Lauterbach L."/>
            <person name="Steele A.D."/>
            <person name="Gui C."/>
            <person name="Meng S."/>
            <person name="Li G."/>
            <person name="Viehrig K."/>
            <person name="Ye F."/>
            <person name="Su P."/>
            <person name="Kiefer A.F."/>
            <person name="Nichols A."/>
            <person name="Cepeda A.J."/>
            <person name="Yan W."/>
            <person name="Fan B."/>
            <person name="Jiang Y."/>
            <person name="Adhikari A."/>
            <person name="Zheng C.-J."/>
            <person name="Schuster L."/>
            <person name="Cowan T.M."/>
            <person name="Smanski M.J."/>
            <person name="Chevrette M.G."/>
            <person name="De Carvalho L.P.S."/>
            <person name="Shen B."/>
        </authorList>
    </citation>
    <scope>NUCLEOTIDE SEQUENCE [LARGE SCALE GENOMIC DNA]</scope>
    <source>
        <strain evidence="2 3">NPDC000234</strain>
    </source>
</reference>
<dbReference type="InterPro" id="IPR017517">
    <property type="entry name" value="Maleyloyr_isom"/>
</dbReference>
<organism evidence="2 3">
    <name type="scientific">Streptomyces hyaluromycini</name>
    <dbReference type="NCBI Taxonomy" id="1377993"/>
    <lineage>
        <taxon>Bacteria</taxon>
        <taxon>Bacillati</taxon>
        <taxon>Actinomycetota</taxon>
        <taxon>Actinomycetes</taxon>
        <taxon>Kitasatosporales</taxon>
        <taxon>Streptomycetaceae</taxon>
        <taxon>Streptomyces</taxon>
    </lineage>
</organism>
<dbReference type="Gene3D" id="1.20.120.450">
    <property type="entry name" value="dinb family like domain"/>
    <property type="match status" value="1"/>
</dbReference>
<keyword evidence="3" id="KW-1185">Reference proteome</keyword>
<dbReference type="EMBL" id="JBEPEK010000009">
    <property type="protein sequence ID" value="MER7178363.1"/>
    <property type="molecule type" value="Genomic_DNA"/>
</dbReference>
<dbReference type="Pfam" id="PF11716">
    <property type="entry name" value="MDMPI_N"/>
    <property type="match status" value="1"/>
</dbReference>
<dbReference type="InterPro" id="IPR017520">
    <property type="entry name" value="CHP03086"/>
</dbReference>
<dbReference type="RefSeq" id="WP_350776647.1">
    <property type="nucleotide sequence ID" value="NZ_JBEPEK010000009.1"/>
</dbReference>
<sequence length="209" mass="21818">MTPLAGAEQLTQSIGLVAAAVDGAPVDRYENPTPDSEWRVKDLVNHIAMMLVLTRDAGARTASDPALLTANPVPVLAGRPESEWALVVNGLAEPAAGAWSGTRAWQGEAALGGPPMPAEALGGILVAEFAVHAWDVAVATGQRLDVPESLARAMLGTYAREAPRMRGLGLLADEVPQDVHASLFERSLALSGRNPRWSSPCARGGKGCN</sequence>
<proteinExistence type="predicted"/>
<dbReference type="NCBIfam" id="TIGR03086">
    <property type="entry name" value="TIGR03086 family metal-binding protein"/>
    <property type="match status" value="1"/>
</dbReference>
<dbReference type="InterPro" id="IPR024344">
    <property type="entry name" value="MDMPI_metal-binding"/>
</dbReference>
<evidence type="ECO:0000313" key="2">
    <source>
        <dbReference type="EMBL" id="MER7178363.1"/>
    </source>
</evidence>